<dbReference type="RefSeq" id="WP_386255175.1">
    <property type="nucleotide sequence ID" value="NZ_JBHTRV010000018.1"/>
</dbReference>
<feature type="region of interest" description="Disordered" evidence="1">
    <location>
        <begin position="78"/>
        <end position="102"/>
    </location>
</feature>
<name>A0ABW6J1D0_STRWE</name>
<evidence type="ECO:0000313" key="3">
    <source>
        <dbReference type="EMBL" id="MFE5982674.1"/>
    </source>
</evidence>
<feature type="transmembrane region" description="Helical" evidence="2">
    <location>
        <begin position="53"/>
        <end position="70"/>
    </location>
</feature>
<comment type="caution">
    <text evidence="3">The sequence shown here is derived from an EMBL/GenBank/DDBJ whole genome shotgun (WGS) entry which is preliminary data.</text>
</comment>
<keyword evidence="4" id="KW-1185">Reference proteome</keyword>
<organism evidence="3 4">
    <name type="scientific">Streptomyces wedmorensis</name>
    <dbReference type="NCBI Taxonomy" id="43759"/>
    <lineage>
        <taxon>Bacteria</taxon>
        <taxon>Bacillati</taxon>
        <taxon>Actinomycetota</taxon>
        <taxon>Actinomycetes</taxon>
        <taxon>Kitasatosporales</taxon>
        <taxon>Streptomycetaceae</taxon>
        <taxon>Streptomyces</taxon>
    </lineage>
</organism>
<reference evidence="3 4" key="1">
    <citation type="submission" date="2024-09" db="EMBL/GenBank/DDBJ databases">
        <title>The Natural Products Discovery Center: Release of the First 8490 Sequenced Strains for Exploring Actinobacteria Biosynthetic Diversity.</title>
        <authorList>
            <person name="Kalkreuter E."/>
            <person name="Kautsar S.A."/>
            <person name="Yang D."/>
            <person name="Bader C.D."/>
            <person name="Teijaro C.N."/>
            <person name="Fluegel L."/>
            <person name="Davis C.M."/>
            <person name="Simpson J.R."/>
            <person name="Lauterbach L."/>
            <person name="Steele A.D."/>
            <person name="Gui C."/>
            <person name="Meng S."/>
            <person name="Li G."/>
            <person name="Viehrig K."/>
            <person name="Ye F."/>
            <person name="Su P."/>
            <person name="Kiefer A.F."/>
            <person name="Nichols A."/>
            <person name="Cepeda A.J."/>
            <person name="Yan W."/>
            <person name="Fan B."/>
            <person name="Jiang Y."/>
            <person name="Adhikari A."/>
            <person name="Zheng C.-J."/>
            <person name="Schuster L."/>
            <person name="Cowan T.M."/>
            <person name="Smanski M.J."/>
            <person name="Chevrette M.G."/>
            <person name="De Carvalho L.P.S."/>
            <person name="Shen B."/>
        </authorList>
    </citation>
    <scope>NUCLEOTIDE SEQUENCE [LARGE SCALE GENOMIC DNA]</scope>
    <source>
        <strain evidence="3 4">NPDC056472</strain>
    </source>
</reference>
<keyword evidence="2" id="KW-0812">Transmembrane</keyword>
<sequence length="102" mass="10857">MRPCDGDGPPPAARLIRKTFLVVNVVPLAVGILVSCATALAEITVYGRTTLGVVWGLLQLGVFLGSVWWYESRTTRRCDHADGPPPSGPPRSAADASLRAGW</sequence>
<protein>
    <submittedName>
        <fullName evidence="3">Uncharacterized protein</fullName>
    </submittedName>
</protein>
<evidence type="ECO:0000256" key="1">
    <source>
        <dbReference type="SAM" id="MobiDB-lite"/>
    </source>
</evidence>
<keyword evidence="2" id="KW-0472">Membrane</keyword>
<feature type="compositionally biased region" description="Low complexity" evidence="1">
    <location>
        <begin position="90"/>
        <end position="102"/>
    </location>
</feature>
<evidence type="ECO:0000256" key="2">
    <source>
        <dbReference type="SAM" id="Phobius"/>
    </source>
</evidence>
<accession>A0ABW6J1D0</accession>
<proteinExistence type="predicted"/>
<dbReference type="EMBL" id="JBHTRV010000018">
    <property type="protein sequence ID" value="MFE5982674.1"/>
    <property type="molecule type" value="Genomic_DNA"/>
</dbReference>
<feature type="transmembrane region" description="Helical" evidence="2">
    <location>
        <begin position="21"/>
        <end position="41"/>
    </location>
</feature>
<keyword evidence="2" id="KW-1133">Transmembrane helix</keyword>
<dbReference type="Proteomes" id="UP001600424">
    <property type="component" value="Unassembled WGS sequence"/>
</dbReference>
<evidence type="ECO:0000313" key="4">
    <source>
        <dbReference type="Proteomes" id="UP001600424"/>
    </source>
</evidence>
<gene>
    <name evidence="3" type="ORF">ACFQ63_23515</name>
</gene>